<proteinExistence type="predicted"/>
<organism evidence="1 2">
    <name type="scientific">Pleurodeles waltl</name>
    <name type="common">Iberian ribbed newt</name>
    <dbReference type="NCBI Taxonomy" id="8319"/>
    <lineage>
        <taxon>Eukaryota</taxon>
        <taxon>Metazoa</taxon>
        <taxon>Chordata</taxon>
        <taxon>Craniata</taxon>
        <taxon>Vertebrata</taxon>
        <taxon>Euteleostomi</taxon>
        <taxon>Amphibia</taxon>
        <taxon>Batrachia</taxon>
        <taxon>Caudata</taxon>
        <taxon>Salamandroidea</taxon>
        <taxon>Salamandridae</taxon>
        <taxon>Pleurodelinae</taxon>
        <taxon>Pleurodeles</taxon>
    </lineage>
</organism>
<name>A0AAV7MPZ7_PLEWA</name>
<dbReference type="AlphaFoldDB" id="A0AAV7MPZ7"/>
<dbReference type="Proteomes" id="UP001066276">
    <property type="component" value="Chromosome 9"/>
</dbReference>
<evidence type="ECO:0000313" key="2">
    <source>
        <dbReference type="Proteomes" id="UP001066276"/>
    </source>
</evidence>
<sequence>MHCACSYKLTYWLNLRLHRADSDICDIWLIGSVSVSLVALGFLGQQHGLDVWQNASLGDGNSAQQLVELLVVADGELEVPGDDAGLLVVPGRVPSQLEDLGRQVLQDCSQIDGGTGADPLGVASLSEQPAHTAHRELQSSSGRACLGLSAGLASLLSASRHGKQLL</sequence>
<evidence type="ECO:0000313" key="1">
    <source>
        <dbReference type="EMBL" id="KAJ1105758.1"/>
    </source>
</evidence>
<keyword evidence="2" id="KW-1185">Reference proteome</keyword>
<dbReference type="EMBL" id="JANPWB010000013">
    <property type="protein sequence ID" value="KAJ1105758.1"/>
    <property type="molecule type" value="Genomic_DNA"/>
</dbReference>
<comment type="caution">
    <text evidence="1">The sequence shown here is derived from an EMBL/GenBank/DDBJ whole genome shotgun (WGS) entry which is preliminary data.</text>
</comment>
<protein>
    <submittedName>
        <fullName evidence="1">Uncharacterized protein</fullName>
    </submittedName>
</protein>
<accession>A0AAV7MPZ7</accession>
<gene>
    <name evidence="1" type="ORF">NDU88_003163</name>
</gene>
<reference evidence="1" key="1">
    <citation type="journal article" date="2022" name="bioRxiv">
        <title>Sequencing and chromosome-scale assembly of the giantPleurodeles waltlgenome.</title>
        <authorList>
            <person name="Brown T."/>
            <person name="Elewa A."/>
            <person name="Iarovenko S."/>
            <person name="Subramanian E."/>
            <person name="Araus A.J."/>
            <person name="Petzold A."/>
            <person name="Susuki M."/>
            <person name="Suzuki K.-i.T."/>
            <person name="Hayashi T."/>
            <person name="Toyoda A."/>
            <person name="Oliveira C."/>
            <person name="Osipova E."/>
            <person name="Leigh N.D."/>
            <person name="Simon A."/>
            <person name="Yun M.H."/>
        </authorList>
    </citation>
    <scope>NUCLEOTIDE SEQUENCE</scope>
    <source>
        <strain evidence="1">20211129_DDA</strain>
        <tissue evidence="1">Liver</tissue>
    </source>
</reference>